<sequence>LKTAGLVHAERHGTEIRYRLNTGAAEDAIAAVMALLGTDNTSGDER</sequence>
<dbReference type="EMBL" id="UOEE01000140">
    <property type="protein sequence ID" value="VAV92318.1"/>
    <property type="molecule type" value="Genomic_DNA"/>
</dbReference>
<reference evidence="1" key="1">
    <citation type="submission" date="2018-06" db="EMBL/GenBank/DDBJ databases">
        <authorList>
            <person name="Zhirakovskaya E."/>
        </authorList>
    </citation>
    <scope>NUCLEOTIDE SEQUENCE</scope>
</reference>
<feature type="non-terminal residue" evidence="1">
    <location>
        <position position="1"/>
    </location>
</feature>
<organism evidence="1">
    <name type="scientific">hydrothermal vent metagenome</name>
    <dbReference type="NCBI Taxonomy" id="652676"/>
    <lineage>
        <taxon>unclassified sequences</taxon>
        <taxon>metagenomes</taxon>
        <taxon>ecological metagenomes</taxon>
    </lineage>
</organism>
<dbReference type="InterPro" id="IPR036388">
    <property type="entry name" value="WH-like_DNA-bd_sf"/>
</dbReference>
<accession>A0A3B0RV66</accession>
<gene>
    <name evidence="1" type="ORF">MNBD_ALPHA06-849</name>
</gene>
<evidence type="ECO:0008006" key="2">
    <source>
        <dbReference type="Google" id="ProtNLM"/>
    </source>
</evidence>
<proteinExistence type="predicted"/>
<protein>
    <recommendedName>
        <fullName evidence="2">Transcriptional regulator, ArsR family</fullName>
    </recommendedName>
</protein>
<evidence type="ECO:0000313" key="1">
    <source>
        <dbReference type="EMBL" id="VAV92318.1"/>
    </source>
</evidence>
<dbReference type="AlphaFoldDB" id="A0A3B0RV66"/>
<dbReference type="Gene3D" id="1.10.10.10">
    <property type="entry name" value="Winged helix-like DNA-binding domain superfamily/Winged helix DNA-binding domain"/>
    <property type="match status" value="1"/>
</dbReference>
<name>A0A3B0RV66_9ZZZZ</name>